<evidence type="ECO:0000256" key="3">
    <source>
        <dbReference type="ARBA" id="ARBA00022617"/>
    </source>
</evidence>
<proteinExistence type="inferred from homology"/>
<dbReference type="SUPFAM" id="SSF48264">
    <property type="entry name" value="Cytochrome P450"/>
    <property type="match status" value="1"/>
</dbReference>
<dbReference type="InterPro" id="IPR017972">
    <property type="entry name" value="Cyt_P450_CS"/>
</dbReference>
<name>A0ABR3XKH6_9PEZI</name>
<comment type="cofactor">
    <cofactor evidence="1">
        <name>heme</name>
        <dbReference type="ChEBI" id="CHEBI:30413"/>
    </cofactor>
</comment>
<keyword evidence="3 6" id="KW-0349">Heme</keyword>
<dbReference type="Pfam" id="PF00067">
    <property type="entry name" value="p450"/>
    <property type="match status" value="2"/>
</dbReference>
<reference evidence="7 8" key="1">
    <citation type="journal article" date="2024" name="IMA Fungus">
        <title>IMA Genome - F19 : A genome assembly and annotation guide to empower mycologists, including annotated draft genome sequences of Ceratocystis pirilliformis, Diaporthe australafricana, Fusarium ophioides, Paecilomyces lecythidis, and Sporothrix stenoceras.</title>
        <authorList>
            <person name="Aylward J."/>
            <person name="Wilson A.M."/>
            <person name="Visagie C.M."/>
            <person name="Spraker J."/>
            <person name="Barnes I."/>
            <person name="Buitendag C."/>
            <person name="Ceriani C."/>
            <person name="Del Mar Angel L."/>
            <person name="du Plessis D."/>
            <person name="Fuchs T."/>
            <person name="Gasser K."/>
            <person name="Kramer D."/>
            <person name="Li W."/>
            <person name="Munsamy K."/>
            <person name="Piso A."/>
            <person name="Price J.L."/>
            <person name="Sonnekus B."/>
            <person name="Thomas C."/>
            <person name="van der Nest A."/>
            <person name="van Dijk A."/>
            <person name="van Heerden A."/>
            <person name="van Vuuren N."/>
            <person name="Yilmaz N."/>
            <person name="Duong T.A."/>
            <person name="van der Merwe N.A."/>
            <person name="Wingfield M.J."/>
            <person name="Wingfield B.D."/>
        </authorList>
    </citation>
    <scope>NUCLEOTIDE SEQUENCE [LARGE SCALE GENOMIC DNA]</scope>
    <source>
        <strain evidence="7 8">CMW 18300</strain>
    </source>
</reference>
<dbReference type="PRINTS" id="PR00463">
    <property type="entry name" value="EP450I"/>
</dbReference>
<dbReference type="EMBL" id="JAWRVE010000017">
    <property type="protein sequence ID" value="KAL1876195.1"/>
    <property type="molecule type" value="Genomic_DNA"/>
</dbReference>
<dbReference type="InterPro" id="IPR050121">
    <property type="entry name" value="Cytochrome_P450_monoxygenase"/>
</dbReference>
<evidence type="ECO:0000256" key="1">
    <source>
        <dbReference type="ARBA" id="ARBA00001971"/>
    </source>
</evidence>
<dbReference type="PANTHER" id="PTHR24305:SF166">
    <property type="entry name" value="CYTOCHROME P450 12A4, MITOCHONDRIAL-RELATED"/>
    <property type="match status" value="1"/>
</dbReference>
<dbReference type="InterPro" id="IPR002401">
    <property type="entry name" value="Cyt_P450_E_grp-I"/>
</dbReference>
<dbReference type="PROSITE" id="PS00086">
    <property type="entry name" value="CYTOCHROME_P450"/>
    <property type="match status" value="1"/>
</dbReference>
<evidence type="ECO:0000256" key="5">
    <source>
        <dbReference type="ARBA" id="ARBA00023004"/>
    </source>
</evidence>
<accession>A0ABR3XKH6</accession>
<dbReference type="InterPro" id="IPR036396">
    <property type="entry name" value="Cyt_P450_sf"/>
</dbReference>
<evidence type="ECO:0000313" key="8">
    <source>
        <dbReference type="Proteomes" id="UP001583177"/>
    </source>
</evidence>
<gene>
    <name evidence="7" type="ORF">Daus18300_002822</name>
</gene>
<evidence type="ECO:0000256" key="4">
    <source>
        <dbReference type="ARBA" id="ARBA00022723"/>
    </source>
</evidence>
<comment type="caution">
    <text evidence="7">The sequence shown here is derived from an EMBL/GenBank/DDBJ whole genome shotgun (WGS) entry which is preliminary data.</text>
</comment>
<keyword evidence="5 6" id="KW-0408">Iron</keyword>
<dbReference type="PRINTS" id="PR00385">
    <property type="entry name" value="P450"/>
</dbReference>
<dbReference type="Gene3D" id="1.10.630.10">
    <property type="entry name" value="Cytochrome P450"/>
    <property type="match status" value="1"/>
</dbReference>
<evidence type="ECO:0000256" key="6">
    <source>
        <dbReference type="RuleBase" id="RU000461"/>
    </source>
</evidence>
<evidence type="ECO:0000313" key="7">
    <source>
        <dbReference type="EMBL" id="KAL1876195.1"/>
    </source>
</evidence>
<keyword evidence="8" id="KW-1185">Reference proteome</keyword>
<keyword evidence="6" id="KW-0560">Oxidoreductase</keyword>
<sequence>MAALSTAAAIALPILTLLAFLYQRATHRRPYSGIPYNPHSTRRLFGDMPELTAEARRHRDPAKMMLAQFERLGGPVIQLFLMPFWRPLVYVCDAREVEDVLQNRLRDFDKSPAQVLPFRPLVPGSSLAKVKGPEWRAQVRLWTDVISVGFLRDQAAPIMHRTAEELVDLWRARARVAGGRPFWAQGDFKISTYDVIWKALLGSDVNAVNSERETVLEWAHAIEQPESMDEHAEMAVAPMREAFEAGTYFIDLIPATLMSPIPGVLHFLWSLTPTWRRHWATKRRMMNELLELSKARFADLGDAKDDEGVAKARDVCALDRALRRFGKVSPTDVYRPTMDDMFDELFLLLVSGHETTASLLSWTVKLLTNAPVEQARLRDALRAHFPSFPQTPPVEAILAANIPYLDASIEELVRKSNVIPEVVREAACDTELLGHRVPKGATLVCSTYVAHKPFDVPDGSRSATSRENRTYGAFWQQDLDGFHPERWLRDDGSFDAKALPRLAFSVGTRQCFGRKFATQQFRIVLVVMLLHFELLPIPDHLNSFDAFSKITRSPCQCFVRLNPI</sequence>
<dbReference type="PANTHER" id="PTHR24305">
    <property type="entry name" value="CYTOCHROME P450"/>
    <property type="match status" value="1"/>
</dbReference>
<organism evidence="7 8">
    <name type="scientific">Diaporthe australafricana</name>
    <dbReference type="NCBI Taxonomy" id="127596"/>
    <lineage>
        <taxon>Eukaryota</taxon>
        <taxon>Fungi</taxon>
        <taxon>Dikarya</taxon>
        <taxon>Ascomycota</taxon>
        <taxon>Pezizomycotina</taxon>
        <taxon>Sordariomycetes</taxon>
        <taxon>Sordariomycetidae</taxon>
        <taxon>Diaporthales</taxon>
        <taxon>Diaporthaceae</taxon>
        <taxon>Diaporthe</taxon>
    </lineage>
</organism>
<dbReference type="Proteomes" id="UP001583177">
    <property type="component" value="Unassembled WGS sequence"/>
</dbReference>
<keyword evidence="4 6" id="KW-0479">Metal-binding</keyword>
<evidence type="ECO:0008006" key="9">
    <source>
        <dbReference type="Google" id="ProtNLM"/>
    </source>
</evidence>
<keyword evidence="6" id="KW-0503">Monooxygenase</keyword>
<evidence type="ECO:0000256" key="2">
    <source>
        <dbReference type="ARBA" id="ARBA00010617"/>
    </source>
</evidence>
<dbReference type="InterPro" id="IPR001128">
    <property type="entry name" value="Cyt_P450"/>
</dbReference>
<comment type="similarity">
    <text evidence="2 6">Belongs to the cytochrome P450 family.</text>
</comment>
<protein>
    <recommendedName>
        <fullName evidence="9">Cytochrome P450</fullName>
    </recommendedName>
</protein>